<dbReference type="InterPro" id="IPR045761">
    <property type="entry name" value="ODP_dom"/>
</dbReference>
<dbReference type="CDD" id="cd07709">
    <property type="entry name" value="flavodiiron_proteins_MBL-fold"/>
    <property type="match status" value="1"/>
</dbReference>
<dbReference type="GO" id="GO:0046872">
    <property type="term" value="F:metal ion binding"/>
    <property type="evidence" value="ECO:0007669"/>
    <property type="project" value="InterPro"/>
</dbReference>
<accession>A0A1G6HU77</accession>
<dbReference type="PANTHER" id="PTHR43717">
    <property type="entry name" value="ANAEROBIC NITRIC OXIDE REDUCTASE FLAVORUBREDOXIN"/>
    <property type="match status" value="1"/>
</dbReference>
<dbReference type="AlphaFoldDB" id="A0A1G6HU77"/>
<dbReference type="InterPro" id="IPR036866">
    <property type="entry name" value="RibonucZ/Hydroxyglut_hydro"/>
</dbReference>
<dbReference type="PANTHER" id="PTHR43717:SF1">
    <property type="entry name" value="ANAEROBIC NITRIC OXIDE REDUCTASE FLAVORUBREDOXIN"/>
    <property type="match status" value="1"/>
</dbReference>
<comment type="cofactor">
    <cofactor evidence="1">
        <name>FMN</name>
        <dbReference type="ChEBI" id="CHEBI:58210"/>
    </cofactor>
</comment>
<dbReference type="EMBL" id="FMYP01000013">
    <property type="protein sequence ID" value="SDB97839.1"/>
    <property type="molecule type" value="Genomic_DNA"/>
</dbReference>
<dbReference type="PROSITE" id="PS00201">
    <property type="entry name" value="FLAVODOXIN"/>
    <property type="match status" value="1"/>
</dbReference>
<sequence>MNPLKVTGKVYWLGINDRRKFLFENMWPLDKGVAYNCYLILDNMTALVDTVELRSGGDFVSKVDAMLNGRRLDFLIINHMEPDHSGEIKAIIDKYPGVKIVGNLKTFKIIEAYWGIKDNLHIVDDGDTLDLGYHKLKFVMTPWVHWPETMMTYDQTDAVLFSGDAFGSFGTLDGGVFDDEINFAYYEDEMRRYFSNIVGKYCNMVQKAFKKLEGVPVKAICPTHGPVWRTDPQKVLGLYDKWSKYQTEEGVVIIYASMYGNTEEVADYIARQLVENGITNIRVFDVSRTHISHLINEIWKYKGVMLGSCAYNSEMFPLMENLTRELEHMGVKDHLLGLFGSYSWNGGGVKNLTKFAENIGWEMAAQPADIFGMPNDEKLANCKLLAEGMAVKLKALRK</sequence>
<gene>
    <name evidence="4" type="ORF">SAMN05216323_101330</name>
</gene>
<dbReference type="GO" id="GO:0016491">
    <property type="term" value="F:oxidoreductase activity"/>
    <property type="evidence" value="ECO:0007669"/>
    <property type="project" value="InterPro"/>
</dbReference>
<evidence type="ECO:0000256" key="2">
    <source>
        <dbReference type="ARBA" id="ARBA00007121"/>
    </source>
</evidence>
<dbReference type="RefSeq" id="WP_092436578.1">
    <property type="nucleotide sequence ID" value="NZ_FMYP01000013.1"/>
</dbReference>
<comment type="similarity">
    <text evidence="2">In the N-terminal section; belongs to the zinc metallo-hydrolase group 3 family.</text>
</comment>
<dbReference type="PROSITE" id="PS50902">
    <property type="entry name" value="FLAVODOXIN_LIKE"/>
    <property type="match status" value="1"/>
</dbReference>
<dbReference type="InterPro" id="IPR029039">
    <property type="entry name" value="Flavoprotein-like_sf"/>
</dbReference>
<dbReference type="InterPro" id="IPR001226">
    <property type="entry name" value="Flavodoxin_CS"/>
</dbReference>
<dbReference type="SUPFAM" id="SSF56281">
    <property type="entry name" value="Metallo-hydrolase/oxidoreductase"/>
    <property type="match status" value="1"/>
</dbReference>
<feature type="domain" description="Flavodoxin-like" evidence="3">
    <location>
        <begin position="251"/>
        <end position="390"/>
    </location>
</feature>
<dbReference type="STRING" id="1640674.SAMN05216323_101330"/>
<evidence type="ECO:0000259" key="3">
    <source>
        <dbReference type="PROSITE" id="PS50902"/>
    </source>
</evidence>
<dbReference type="Gene3D" id="3.60.15.10">
    <property type="entry name" value="Ribonuclease Z/Hydroxyacylglutathione hydrolase-like"/>
    <property type="match status" value="1"/>
</dbReference>
<dbReference type="SMART" id="SM00849">
    <property type="entry name" value="Lactamase_B"/>
    <property type="match status" value="1"/>
</dbReference>
<name>A0A1G6HU77_9BACT</name>
<dbReference type="PIRSF" id="PIRSF005243">
    <property type="entry name" value="ROO"/>
    <property type="match status" value="1"/>
</dbReference>
<dbReference type="Gene3D" id="3.40.50.360">
    <property type="match status" value="1"/>
</dbReference>
<reference evidence="4 5" key="1">
    <citation type="submission" date="2016-09" db="EMBL/GenBank/DDBJ databases">
        <authorList>
            <person name="Capua I."/>
            <person name="De Benedictis P."/>
            <person name="Joannis T."/>
            <person name="Lombin L.H."/>
            <person name="Cattoli G."/>
        </authorList>
    </citation>
    <scope>NUCLEOTIDE SEQUENCE [LARGE SCALE GENOMIC DNA]</scope>
    <source>
        <strain evidence="4 5">A7P-90m</strain>
    </source>
</reference>
<evidence type="ECO:0000313" key="4">
    <source>
        <dbReference type="EMBL" id="SDB97839.1"/>
    </source>
</evidence>
<evidence type="ECO:0000313" key="5">
    <source>
        <dbReference type="Proteomes" id="UP000199452"/>
    </source>
</evidence>
<proteinExistence type="inferred from homology"/>
<dbReference type="GO" id="GO:0009055">
    <property type="term" value="F:electron transfer activity"/>
    <property type="evidence" value="ECO:0007669"/>
    <property type="project" value="InterPro"/>
</dbReference>
<dbReference type="SUPFAM" id="SSF52218">
    <property type="entry name" value="Flavoproteins"/>
    <property type="match status" value="1"/>
</dbReference>
<dbReference type="Pfam" id="PF00258">
    <property type="entry name" value="Flavodoxin_1"/>
    <property type="match status" value="1"/>
</dbReference>
<dbReference type="GO" id="GO:0010181">
    <property type="term" value="F:FMN binding"/>
    <property type="evidence" value="ECO:0007669"/>
    <property type="project" value="InterPro"/>
</dbReference>
<dbReference type="Pfam" id="PF19583">
    <property type="entry name" value="ODP"/>
    <property type="match status" value="1"/>
</dbReference>
<evidence type="ECO:0000256" key="1">
    <source>
        <dbReference type="ARBA" id="ARBA00001917"/>
    </source>
</evidence>
<dbReference type="OrthoDB" id="9807946at2"/>
<organism evidence="4 5">
    <name type="scientific">Williamwhitmania taraxaci</name>
    <dbReference type="NCBI Taxonomy" id="1640674"/>
    <lineage>
        <taxon>Bacteria</taxon>
        <taxon>Pseudomonadati</taxon>
        <taxon>Bacteroidota</taxon>
        <taxon>Bacteroidia</taxon>
        <taxon>Bacteroidales</taxon>
        <taxon>Williamwhitmaniaceae</taxon>
        <taxon>Williamwhitmania</taxon>
    </lineage>
</organism>
<dbReference type="Proteomes" id="UP000199452">
    <property type="component" value="Unassembled WGS sequence"/>
</dbReference>
<dbReference type="InterPro" id="IPR016440">
    <property type="entry name" value="Rubredoxin-O_OxRdtase"/>
</dbReference>
<dbReference type="InterPro" id="IPR008254">
    <property type="entry name" value="Flavodoxin/NO_synth"/>
</dbReference>
<keyword evidence="5" id="KW-1185">Reference proteome</keyword>
<protein>
    <submittedName>
        <fullName evidence="4">Flavorubredoxin</fullName>
    </submittedName>
</protein>
<dbReference type="InterPro" id="IPR001279">
    <property type="entry name" value="Metallo-B-lactamas"/>
</dbReference>